<evidence type="ECO:0000256" key="1">
    <source>
        <dbReference type="SAM" id="SignalP"/>
    </source>
</evidence>
<dbReference type="PROSITE" id="PS51257">
    <property type="entry name" value="PROKAR_LIPOPROTEIN"/>
    <property type="match status" value="1"/>
</dbReference>
<keyword evidence="1" id="KW-0732">Signal</keyword>
<feature type="chain" id="PRO_5047109364" evidence="1">
    <location>
        <begin position="27"/>
        <end position="153"/>
    </location>
</feature>
<feature type="signal peptide" evidence="1">
    <location>
        <begin position="1"/>
        <end position="26"/>
    </location>
</feature>
<dbReference type="EMBL" id="JBHUMD010000004">
    <property type="protein sequence ID" value="MFD2600917.1"/>
    <property type="molecule type" value="Genomic_DNA"/>
</dbReference>
<keyword evidence="4" id="KW-1185">Reference proteome</keyword>
<organism evidence="3 4">
    <name type="scientific">Flavobacterium suzhouense</name>
    <dbReference type="NCBI Taxonomy" id="1529638"/>
    <lineage>
        <taxon>Bacteria</taxon>
        <taxon>Pseudomonadati</taxon>
        <taxon>Bacteroidota</taxon>
        <taxon>Flavobacteriia</taxon>
        <taxon>Flavobacteriales</taxon>
        <taxon>Flavobacteriaceae</taxon>
        <taxon>Flavobacterium</taxon>
    </lineage>
</organism>
<evidence type="ECO:0000313" key="3">
    <source>
        <dbReference type="EMBL" id="MFD2600917.1"/>
    </source>
</evidence>
<dbReference type="RefSeq" id="WP_379819581.1">
    <property type="nucleotide sequence ID" value="NZ_JBHUMD010000004.1"/>
</dbReference>
<dbReference type="Pfam" id="PF13648">
    <property type="entry name" value="Lipocalin_4"/>
    <property type="match status" value="1"/>
</dbReference>
<feature type="domain" description="Lipocalin-like" evidence="2">
    <location>
        <begin position="42"/>
        <end position="134"/>
    </location>
</feature>
<proteinExistence type="predicted"/>
<sequence length="153" mass="17420">MKTITRFLKFTWMMCFLLTTFLFVSCSDDSDEDDNSSDNSKIVGVWQKTKEETRQGSEAWEDVTEDCDLDDTEEYVSDGDWALYPGTVTCGSANVINGSWELRANGTKVVYTYDGFQDEFESNIEELTAAKMVLTHSAGDIDDTQYRDTYVKQ</sequence>
<evidence type="ECO:0000313" key="4">
    <source>
        <dbReference type="Proteomes" id="UP001597480"/>
    </source>
</evidence>
<dbReference type="Proteomes" id="UP001597480">
    <property type="component" value="Unassembled WGS sequence"/>
</dbReference>
<dbReference type="InterPro" id="IPR024311">
    <property type="entry name" value="Lipocalin-like"/>
</dbReference>
<protein>
    <submittedName>
        <fullName evidence="3">Lipocalin family protein</fullName>
    </submittedName>
</protein>
<comment type="caution">
    <text evidence="3">The sequence shown here is derived from an EMBL/GenBank/DDBJ whole genome shotgun (WGS) entry which is preliminary data.</text>
</comment>
<accession>A0ABW5NRL5</accession>
<evidence type="ECO:0000259" key="2">
    <source>
        <dbReference type="Pfam" id="PF13648"/>
    </source>
</evidence>
<gene>
    <name evidence="3" type="ORF">ACFSR3_02505</name>
</gene>
<reference evidence="4" key="1">
    <citation type="journal article" date="2019" name="Int. J. Syst. Evol. Microbiol.">
        <title>The Global Catalogue of Microorganisms (GCM) 10K type strain sequencing project: providing services to taxonomists for standard genome sequencing and annotation.</title>
        <authorList>
            <consortium name="The Broad Institute Genomics Platform"/>
            <consortium name="The Broad Institute Genome Sequencing Center for Infectious Disease"/>
            <person name="Wu L."/>
            <person name="Ma J."/>
        </authorList>
    </citation>
    <scope>NUCLEOTIDE SEQUENCE [LARGE SCALE GENOMIC DNA]</scope>
    <source>
        <strain evidence="4">KCTC 42107</strain>
    </source>
</reference>
<name>A0ABW5NRL5_9FLAO</name>